<keyword evidence="1 4" id="KW-0349">Heme</keyword>
<feature type="domain" description="Cytochrome c" evidence="6">
    <location>
        <begin position="25"/>
        <end position="122"/>
    </location>
</feature>
<dbReference type="InterPro" id="IPR036909">
    <property type="entry name" value="Cyt_c-like_dom_sf"/>
</dbReference>
<dbReference type="PROSITE" id="PS51007">
    <property type="entry name" value="CYTC"/>
    <property type="match status" value="1"/>
</dbReference>
<reference evidence="7 8" key="1">
    <citation type="submission" date="2020-07" db="EMBL/GenBank/DDBJ databases">
        <authorList>
            <person name="Feng X."/>
        </authorList>
    </citation>
    <scope>NUCLEOTIDE SEQUENCE [LARGE SCALE GENOMIC DNA]</scope>
    <source>
        <strain evidence="7 8">JCM23202</strain>
    </source>
</reference>
<dbReference type="SUPFAM" id="SSF46626">
    <property type="entry name" value="Cytochrome c"/>
    <property type="match status" value="1"/>
</dbReference>
<feature type="chain" id="PRO_5031138450" evidence="5">
    <location>
        <begin position="21"/>
        <end position="153"/>
    </location>
</feature>
<organism evidence="7 8">
    <name type="scientific">Pelagicoccus albus</name>
    <dbReference type="NCBI Taxonomy" id="415222"/>
    <lineage>
        <taxon>Bacteria</taxon>
        <taxon>Pseudomonadati</taxon>
        <taxon>Verrucomicrobiota</taxon>
        <taxon>Opitutia</taxon>
        <taxon>Puniceicoccales</taxon>
        <taxon>Pelagicoccaceae</taxon>
        <taxon>Pelagicoccus</taxon>
    </lineage>
</organism>
<dbReference type="Proteomes" id="UP000526501">
    <property type="component" value="Unassembled WGS sequence"/>
</dbReference>
<keyword evidence="8" id="KW-1185">Reference proteome</keyword>
<dbReference type="GO" id="GO:0046872">
    <property type="term" value="F:metal ion binding"/>
    <property type="evidence" value="ECO:0007669"/>
    <property type="project" value="UniProtKB-KW"/>
</dbReference>
<evidence type="ECO:0000256" key="5">
    <source>
        <dbReference type="SAM" id="SignalP"/>
    </source>
</evidence>
<name>A0A7X1E8Z0_9BACT</name>
<dbReference type="EMBL" id="JACHVC010000012">
    <property type="protein sequence ID" value="MBC2607265.1"/>
    <property type="molecule type" value="Genomic_DNA"/>
</dbReference>
<dbReference type="RefSeq" id="WP_185661116.1">
    <property type="nucleotide sequence ID" value="NZ_CAWPOO010000012.1"/>
</dbReference>
<dbReference type="GO" id="GO:0020037">
    <property type="term" value="F:heme binding"/>
    <property type="evidence" value="ECO:0007669"/>
    <property type="project" value="InterPro"/>
</dbReference>
<evidence type="ECO:0000313" key="7">
    <source>
        <dbReference type="EMBL" id="MBC2607265.1"/>
    </source>
</evidence>
<accession>A0A7X1E8Z0</accession>
<evidence type="ECO:0000256" key="3">
    <source>
        <dbReference type="ARBA" id="ARBA00023004"/>
    </source>
</evidence>
<feature type="signal peptide" evidence="5">
    <location>
        <begin position="1"/>
        <end position="20"/>
    </location>
</feature>
<gene>
    <name evidence="7" type="ORF">H5P27_14520</name>
</gene>
<evidence type="ECO:0000313" key="8">
    <source>
        <dbReference type="Proteomes" id="UP000526501"/>
    </source>
</evidence>
<keyword evidence="3 4" id="KW-0408">Iron</keyword>
<comment type="caution">
    <text evidence="7">The sequence shown here is derived from an EMBL/GenBank/DDBJ whole genome shotgun (WGS) entry which is preliminary data.</text>
</comment>
<dbReference type="GO" id="GO:0009055">
    <property type="term" value="F:electron transfer activity"/>
    <property type="evidence" value="ECO:0007669"/>
    <property type="project" value="InterPro"/>
</dbReference>
<dbReference type="Gene3D" id="1.10.760.10">
    <property type="entry name" value="Cytochrome c-like domain"/>
    <property type="match status" value="1"/>
</dbReference>
<dbReference type="AlphaFoldDB" id="A0A7X1E8Z0"/>
<sequence length="153" mass="16788">MKTTLATILVLSSFSTVSHAGEKEALIATGKTKFEQVCIACHKYERTEQMIAPPAFAIQTHYAQQFGENEAAFRKAIVDWAKHPDADKTLMPGAITKFNLMPPLPLPDEDLDAIAAYIFSTEFTEKCDMKGMEGMQNGMGKKAGQRMKAGNAN</sequence>
<protein>
    <submittedName>
        <fullName evidence="7">C-type cytochrome</fullName>
    </submittedName>
</protein>
<evidence type="ECO:0000256" key="4">
    <source>
        <dbReference type="PROSITE-ProRule" id="PRU00433"/>
    </source>
</evidence>
<evidence type="ECO:0000259" key="6">
    <source>
        <dbReference type="PROSITE" id="PS51007"/>
    </source>
</evidence>
<dbReference type="Pfam" id="PF00034">
    <property type="entry name" value="Cytochrom_C"/>
    <property type="match status" value="1"/>
</dbReference>
<keyword evidence="5" id="KW-0732">Signal</keyword>
<keyword evidence="2 4" id="KW-0479">Metal-binding</keyword>
<dbReference type="InterPro" id="IPR009056">
    <property type="entry name" value="Cyt_c-like_dom"/>
</dbReference>
<proteinExistence type="predicted"/>
<evidence type="ECO:0000256" key="2">
    <source>
        <dbReference type="ARBA" id="ARBA00022723"/>
    </source>
</evidence>
<evidence type="ECO:0000256" key="1">
    <source>
        <dbReference type="ARBA" id="ARBA00022617"/>
    </source>
</evidence>